<reference evidence="7 8" key="1">
    <citation type="journal article" date="2011" name="Genome Res.">
        <title>Phylogeny-wide analysis of social amoeba genomes highlights ancient origins for complex intercellular communication.</title>
        <authorList>
            <person name="Heidel A.J."/>
            <person name="Lawal H.M."/>
            <person name="Felder M."/>
            <person name="Schilde C."/>
            <person name="Helps N.R."/>
            <person name="Tunggal B."/>
            <person name="Rivero F."/>
            <person name="John U."/>
            <person name="Schleicher M."/>
            <person name="Eichinger L."/>
            <person name="Platzer M."/>
            <person name="Noegel A.A."/>
            <person name="Schaap P."/>
            <person name="Gloeckner G."/>
        </authorList>
    </citation>
    <scope>NUCLEOTIDE SEQUENCE [LARGE SCALE GENOMIC DNA]</scope>
    <source>
        <strain evidence="8">ATCC 26659 / Pp 5 / PN500</strain>
    </source>
</reference>
<keyword evidence="3 6" id="KW-1133">Transmembrane helix</keyword>
<evidence type="ECO:0000313" key="8">
    <source>
        <dbReference type="Proteomes" id="UP000001396"/>
    </source>
</evidence>
<proteinExistence type="predicted"/>
<evidence type="ECO:0000256" key="4">
    <source>
        <dbReference type="ARBA" id="ARBA00023136"/>
    </source>
</evidence>
<gene>
    <name evidence="7" type="ORF">PPL_09972</name>
</gene>
<dbReference type="EMBL" id="ADBJ01000047">
    <property type="protein sequence ID" value="EFA76211.1"/>
    <property type="molecule type" value="Genomic_DNA"/>
</dbReference>
<dbReference type="RefSeq" id="XP_020428344.1">
    <property type="nucleotide sequence ID" value="XM_020580759.1"/>
</dbReference>
<evidence type="ECO:0000313" key="7">
    <source>
        <dbReference type="EMBL" id="EFA76211.1"/>
    </source>
</evidence>
<evidence type="ECO:0000256" key="5">
    <source>
        <dbReference type="PIRSR" id="PIRSR604254-1"/>
    </source>
</evidence>
<accession>D3BPS8</accession>
<dbReference type="Proteomes" id="UP000001396">
    <property type="component" value="Unassembled WGS sequence"/>
</dbReference>
<keyword evidence="5" id="KW-0862">Zinc</keyword>
<dbReference type="GO" id="GO:0046872">
    <property type="term" value="F:metal ion binding"/>
    <property type="evidence" value="ECO:0007669"/>
    <property type="project" value="UniProtKB-KW"/>
</dbReference>
<feature type="transmembrane region" description="Helical" evidence="6">
    <location>
        <begin position="62"/>
        <end position="82"/>
    </location>
</feature>
<name>D3BPS8_HETP5</name>
<evidence type="ECO:0000256" key="2">
    <source>
        <dbReference type="ARBA" id="ARBA00022692"/>
    </source>
</evidence>
<feature type="binding site" evidence="5">
    <location>
        <position position="80"/>
    </location>
    <ligand>
        <name>Zn(2+)</name>
        <dbReference type="ChEBI" id="CHEBI:29105"/>
    </ligand>
</feature>
<feature type="transmembrane region" description="Helical" evidence="6">
    <location>
        <begin position="141"/>
        <end position="161"/>
    </location>
</feature>
<dbReference type="InParanoid" id="D3BPS8"/>
<dbReference type="PANTHER" id="PTHR20855:SF3">
    <property type="entry name" value="LD03007P"/>
    <property type="match status" value="1"/>
</dbReference>
<keyword evidence="5" id="KW-0479">Metal-binding</keyword>
<keyword evidence="8" id="KW-1185">Reference proteome</keyword>
<evidence type="ECO:0000256" key="1">
    <source>
        <dbReference type="ARBA" id="ARBA00004141"/>
    </source>
</evidence>
<evidence type="ECO:0000256" key="6">
    <source>
        <dbReference type="SAM" id="Phobius"/>
    </source>
</evidence>
<comment type="caution">
    <text evidence="7">The sequence shown here is derived from an EMBL/GenBank/DDBJ whole genome shotgun (WGS) entry which is preliminary data.</text>
</comment>
<dbReference type="GeneID" id="31365444"/>
<feature type="transmembrane region" description="Helical" evidence="6">
    <location>
        <begin position="30"/>
        <end position="50"/>
    </location>
</feature>
<evidence type="ECO:0000256" key="3">
    <source>
        <dbReference type="ARBA" id="ARBA00022989"/>
    </source>
</evidence>
<dbReference type="Pfam" id="PF03006">
    <property type="entry name" value="HlyIII"/>
    <property type="match status" value="1"/>
</dbReference>
<dbReference type="InterPro" id="IPR004254">
    <property type="entry name" value="AdipoR/HlyIII-related"/>
</dbReference>
<organism evidence="7 8">
    <name type="scientific">Heterostelium pallidum (strain ATCC 26659 / Pp 5 / PN500)</name>
    <name type="common">Cellular slime mold</name>
    <name type="synonym">Polysphondylium pallidum</name>
    <dbReference type="NCBI Taxonomy" id="670386"/>
    <lineage>
        <taxon>Eukaryota</taxon>
        <taxon>Amoebozoa</taxon>
        <taxon>Evosea</taxon>
        <taxon>Eumycetozoa</taxon>
        <taxon>Dictyostelia</taxon>
        <taxon>Acytosteliales</taxon>
        <taxon>Acytosteliaceae</taxon>
        <taxon>Heterostelium</taxon>
    </lineage>
</organism>
<dbReference type="STRING" id="670386.D3BPS8"/>
<dbReference type="AlphaFoldDB" id="D3BPS8"/>
<dbReference type="GO" id="GO:0016020">
    <property type="term" value="C:membrane"/>
    <property type="evidence" value="ECO:0007669"/>
    <property type="project" value="UniProtKB-SubCell"/>
</dbReference>
<comment type="subcellular location">
    <subcellularLocation>
        <location evidence="1">Membrane</location>
        <topology evidence="1">Multi-pass membrane protein</topology>
    </subcellularLocation>
</comment>
<dbReference type="PANTHER" id="PTHR20855">
    <property type="entry name" value="ADIPOR/PROGESTIN RECEPTOR-RELATED"/>
    <property type="match status" value="1"/>
</dbReference>
<protein>
    <submittedName>
        <fullName evidence="7">Hemolysin III</fullName>
    </submittedName>
</protein>
<feature type="transmembrane region" description="Helical" evidence="6">
    <location>
        <begin position="102"/>
        <end position="129"/>
    </location>
</feature>
<sequence>MTSQINDTMVLPEEIDPEIQSFSEEIMNTLSHTIGLFLCIPAVFFLISVARMRGTRWHVISCSIYGISLMTMYFCSSLYHSVGVFIHLEKYRLFFKDLDHCAIYLLIAGLKLLVSGGLAYTSGVGFLVWETTPFNHAIWHLFVGAGSILHYFCILECIIPSRKDGPPSVIIDNIEFAEKQISMAFFGSRGRRQKFIVKYMHTLYRVLIGWAFKTTKVQ</sequence>
<keyword evidence="4 6" id="KW-0472">Membrane</keyword>
<keyword evidence="2 6" id="KW-0812">Transmembrane</keyword>